<evidence type="ECO:0000256" key="1">
    <source>
        <dbReference type="SAM" id="MobiDB-lite"/>
    </source>
</evidence>
<dbReference type="EMBL" id="WIGM01000894">
    <property type="protein sequence ID" value="KAF6809351.1"/>
    <property type="molecule type" value="Genomic_DNA"/>
</dbReference>
<gene>
    <name evidence="2" type="ORF">CMUS01_13702</name>
</gene>
<evidence type="ECO:0000313" key="2">
    <source>
        <dbReference type="EMBL" id="KAF6809351.1"/>
    </source>
</evidence>
<comment type="caution">
    <text evidence="2">The sequence shown here is derived from an EMBL/GenBank/DDBJ whole genome shotgun (WGS) entry which is preliminary data.</text>
</comment>
<evidence type="ECO:0000313" key="3">
    <source>
        <dbReference type="Proteomes" id="UP000639643"/>
    </source>
</evidence>
<accession>A0A8H6JAY0</accession>
<feature type="compositionally biased region" description="Basic and acidic residues" evidence="1">
    <location>
        <begin position="44"/>
        <end position="55"/>
    </location>
</feature>
<feature type="compositionally biased region" description="Basic and acidic residues" evidence="1">
    <location>
        <begin position="211"/>
        <end position="250"/>
    </location>
</feature>
<name>A0A8H6JAY0_9PEZI</name>
<dbReference type="AlphaFoldDB" id="A0A8H6JAY0"/>
<sequence length="286" mass="32976">MTRHLQELSRVALPLAIEGLEIKEQKNQTESEHNNDEEMPEGTLKNDPKDTPKVPDDNLNWFPLAKYVEEKHHWACLYPTDHKCSSTCWSTFPSASSSVPASNLKEHVRAMHPELLLTETSLFRLCRKCASALQSTPYCQHCRNRAADSWVFAYLQYKPWLALGMSDYKVIALYSRRKLAKIWTSKSPSLEAGMNDKENDIPSRPWMRQSSSDRNRRVSNVDDQRIYRRKPPEPLTERGHRKPYNAEKVHSPSRTTYPYPSSATYHHPASIAWAATPSILSWRQIG</sequence>
<protein>
    <submittedName>
        <fullName evidence="2">Ankyrin repeat protein</fullName>
    </submittedName>
</protein>
<dbReference type="Proteomes" id="UP000639643">
    <property type="component" value="Unassembled WGS sequence"/>
</dbReference>
<feature type="compositionally biased region" description="Basic and acidic residues" evidence="1">
    <location>
        <begin position="22"/>
        <end position="36"/>
    </location>
</feature>
<keyword evidence="3" id="KW-1185">Reference proteome</keyword>
<feature type="region of interest" description="Disordered" evidence="1">
    <location>
        <begin position="191"/>
        <end position="255"/>
    </location>
</feature>
<proteinExistence type="predicted"/>
<dbReference type="OrthoDB" id="4851328at2759"/>
<organism evidence="2 3">
    <name type="scientific">Colletotrichum musicola</name>
    <dbReference type="NCBI Taxonomy" id="2175873"/>
    <lineage>
        <taxon>Eukaryota</taxon>
        <taxon>Fungi</taxon>
        <taxon>Dikarya</taxon>
        <taxon>Ascomycota</taxon>
        <taxon>Pezizomycotina</taxon>
        <taxon>Sordariomycetes</taxon>
        <taxon>Hypocreomycetidae</taxon>
        <taxon>Glomerellales</taxon>
        <taxon>Glomerellaceae</taxon>
        <taxon>Colletotrichum</taxon>
        <taxon>Colletotrichum orchidearum species complex</taxon>
    </lineage>
</organism>
<feature type="region of interest" description="Disordered" evidence="1">
    <location>
        <begin position="22"/>
        <end position="55"/>
    </location>
</feature>
<reference evidence="2" key="1">
    <citation type="journal article" date="2020" name="Phytopathology">
        <title>Genome Sequence Resources of Colletotrichum truncatum, C. plurivorum, C. musicola, and C. sojae: Four Species Pathogenic to Soybean (Glycine max).</title>
        <authorList>
            <person name="Rogerio F."/>
            <person name="Boufleur T.R."/>
            <person name="Ciampi-Guillardi M."/>
            <person name="Sukno S.A."/>
            <person name="Thon M.R."/>
            <person name="Massola Junior N.S."/>
            <person name="Baroncelli R."/>
        </authorList>
    </citation>
    <scope>NUCLEOTIDE SEQUENCE</scope>
    <source>
        <strain evidence="2">LFN0074</strain>
    </source>
</reference>